<dbReference type="EMBL" id="JBHTCQ010000001">
    <property type="protein sequence ID" value="MFC7404901.1"/>
    <property type="molecule type" value="Genomic_DNA"/>
</dbReference>
<feature type="transmembrane region" description="Helical" evidence="1">
    <location>
        <begin position="107"/>
        <end position="132"/>
    </location>
</feature>
<organism evidence="2 3">
    <name type="scientific">Georgenia alba</name>
    <dbReference type="NCBI Taxonomy" id="2233858"/>
    <lineage>
        <taxon>Bacteria</taxon>
        <taxon>Bacillati</taxon>
        <taxon>Actinomycetota</taxon>
        <taxon>Actinomycetes</taxon>
        <taxon>Micrococcales</taxon>
        <taxon>Bogoriellaceae</taxon>
        <taxon>Georgenia</taxon>
    </lineage>
</organism>
<keyword evidence="1" id="KW-1133">Transmembrane helix</keyword>
<feature type="transmembrane region" description="Helical" evidence="1">
    <location>
        <begin position="12"/>
        <end position="33"/>
    </location>
</feature>
<keyword evidence="1" id="KW-0472">Membrane</keyword>
<reference evidence="3" key="1">
    <citation type="journal article" date="2019" name="Int. J. Syst. Evol. Microbiol.">
        <title>The Global Catalogue of Microorganisms (GCM) 10K type strain sequencing project: providing services to taxonomists for standard genome sequencing and annotation.</title>
        <authorList>
            <consortium name="The Broad Institute Genomics Platform"/>
            <consortium name="The Broad Institute Genome Sequencing Center for Infectious Disease"/>
            <person name="Wu L."/>
            <person name="Ma J."/>
        </authorList>
    </citation>
    <scope>NUCLEOTIDE SEQUENCE [LARGE SCALE GENOMIC DNA]</scope>
    <source>
        <strain evidence="3">JCM 1490</strain>
    </source>
</reference>
<feature type="transmembrane region" description="Helical" evidence="1">
    <location>
        <begin position="77"/>
        <end position="95"/>
    </location>
</feature>
<evidence type="ECO:0000313" key="3">
    <source>
        <dbReference type="Proteomes" id="UP001596455"/>
    </source>
</evidence>
<accession>A0ABW2Q6R5</accession>
<proteinExistence type="predicted"/>
<evidence type="ECO:0008006" key="4">
    <source>
        <dbReference type="Google" id="ProtNLM"/>
    </source>
</evidence>
<keyword evidence="1" id="KW-0812">Transmembrane</keyword>
<dbReference type="Proteomes" id="UP001596455">
    <property type="component" value="Unassembled WGS sequence"/>
</dbReference>
<dbReference type="Gene3D" id="1.10.1760.20">
    <property type="match status" value="1"/>
</dbReference>
<keyword evidence="3" id="KW-1185">Reference proteome</keyword>
<protein>
    <recommendedName>
        <fullName evidence="4">ECF transporter S component</fullName>
    </recommendedName>
</protein>
<feature type="transmembrane region" description="Helical" evidence="1">
    <location>
        <begin position="45"/>
        <end position="71"/>
    </location>
</feature>
<evidence type="ECO:0000256" key="1">
    <source>
        <dbReference type="SAM" id="Phobius"/>
    </source>
</evidence>
<gene>
    <name evidence="2" type="ORF">ACFQQL_07250</name>
</gene>
<dbReference type="RefSeq" id="WP_382392734.1">
    <property type="nucleotide sequence ID" value="NZ_JBHTCQ010000001.1"/>
</dbReference>
<name>A0ABW2Q6R5_9MICO</name>
<comment type="caution">
    <text evidence="2">The sequence shown here is derived from an EMBL/GenBank/DDBJ whole genome shotgun (WGS) entry which is preliminary data.</text>
</comment>
<evidence type="ECO:0000313" key="2">
    <source>
        <dbReference type="EMBL" id="MFC7404901.1"/>
    </source>
</evidence>
<sequence>MGLGASIKRDFTLMAILLIPVAVAINFAGGSLAKTLQLWVFLDSIGTYLVAMLAGPWIGLITGLLSVMVLSVGDPTMLPWAGLAGLMGLVVGVLARRGWFTSWGGTVGGFLIVAVSSILVSAAITTWLFGGFTTSGVSVLTGLIHDSTGLSLFQSVLASHVVGEVLDKAASVLIAVLVVRAISDRALLRFPHGEVFVAGRKKARGGSTVTS</sequence>